<protein>
    <submittedName>
        <fullName evidence="4">Bifunctional protein Aas</fullName>
    </submittedName>
</protein>
<dbReference type="PANTHER" id="PTHR43767:SF10">
    <property type="entry name" value="SURFACTIN SYNTHASE SUBUNIT 1"/>
    <property type="match status" value="1"/>
</dbReference>
<dbReference type="Gene3D" id="3.40.50.12780">
    <property type="entry name" value="N-terminal domain of ligase-like"/>
    <property type="match status" value="1"/>
</dbReference>
<dbReference type="GO" id="GO:0016746">
    <property type="term" value="F:acyltransferase activity"/>
    <property type="evidence" value="ECO:0007669"/>
    <property type="project" value="InterPro"/>
</dbReference>
<sequence length="765" mass="83421">MNTFITIAVIIAVTVAILAFVAIRFPRRFVRGLFRPFLELFYRGRTVGLENLPAEGGCLLVSNHVSWIDGILILWLLPRNVRFVVDGGNFKSKLADYLASAFDTILMMGGPKSIAGAIRSARDGLNNGEIVGIFAEGTITRTGQLQAFKPGMTKILQKTNAQVVPVHIEGMWGSIFSFSGGKFFKKWPEKFRRTITLYIGEPLPADAPLSLVRTRVQALGSQAQVDNRNEFPVLASRALRAWRRRGKRLQAADTTGVEAGGRTLLIRTLALRRCMRREVFADDEKYVGVLLPPSVGAVAVNVALAADRRISANLNYTVTSEVMNHCIADIGVKHVLTSDKFLEKIDVKLDAEIVSLDQLKTKVSTADKVIAFLQATIVPAWLLDRMLGLHKITADDLLTVIFTSGSTGMPKGVMLSNANISHNVDAIDRAIRLNAEDVVVGVLPFFHSFGYAVTLWAAQTLGCAGVYHFNPLDSKQIGKLTERYKATVFLGTPTFLRGYLRRVTKEQFASLDVVVVGAEKMPPDLFDAFEKKFGVRPVEGYGTTEMSPLVSVNIPPSRSQAKYQPDCTEGSVGRPMPGVSTKIVSPDDGIEMGTGEDGLLLVTGPNLMCGYAGQDELTAKAIVDGWYSTGDIAHLDANGFLHITGRLSRFSKIGGEMVPHVRIEEELAKLLCEGEDDDQLRVCVTAVPDEKKGERIIVLHTATARTVDELRDGLKASGLPNLFIPGTEGFIEVETIPLLGTGKLDLKAVKELALTETSQVGLVQE</sequence>
<dbReference type="Gene3D" id="3.30.300.30">
    <property type="match status" value="1"/>
</dbReference>
<dbReference type="Pfam" id="PF00501">
    <property type="entry name" value="AMP-binding"/>
    <property type="match status" value="1"/>
</dbReference>
<dbReference type="SMART" id="SM00563">
    <property type="entry name" value="PlsC"/>
    <property type="match status" value="1"/>
</dbReference>
<comment type="caution">
    <text evidence="4">The sequence shown here is derived from an EMBL/GenBank/DDBJ whole genome shotgun (WGS) entry which is preliminary data.</text>
</comment>
<evidence type="ECO:0000259" key="3">
    <source>
        <dbReference type="SMART" id="SM00563"/>
    </source>
</evidence>
<organism evidence="4 5">
    <name type="scientific">Neorhodopirellula pilleata</name>
    <dbReference type="NCBI Taxonomy" id="2714738"/>
    <lineage>
        <taxon>Bacteria</taxon>
        <taxon>Pseudomonadati</taxon>
        <taxon>Planctomycetota</taxon>
        <taxon>Planctomycetia</taxon>
        <taxon>Pirellulales</taxon>
        <taxon>Pirellulaceae</taxon>
        <taxon>Neorhodopirellula</taxon>
    </lineage>
</organism>
<dbReference type="OrthoDB" id="9757771at2"/>
<dbReference type="InterPro" id="IPR002123">
    <property type="entry name" value="Plipid/glycerol_acylTrfase"/>
</dbReference>
<proteinExistence type="predicted"/>
<evidence type="ECO:0000313" key="4">
    <source>
        <dbReference type="EMBL" id="TWU01420.1"/>
    </source>
</evidence>
<dbReference type="InterPro" id="IPR000873">
    <property type="entry name" value="AMP-dep_synth/lig_dom"/>
</dbReference>
<dbReference type="InterPro" id="IPR042099">
    <property type="entry name" value="ANL_N_sf"/>
</dbReference>
<evidence type="ECO:0000256" key="1">
    <source>
        <dbReference type="SAM" id="MobiDB-lite"/>
    </source>
</evidence>
<dbReference type="CDD" id="cd07989">
    <property type="entry name" value="LPLAT_AGPAT-like"/>
    <property type="match status" value="1"/>
</dbReference>
<evidence type="ECO:0000256" key="2">
    <source>
        <dbReference type="SAM" id="Phobius"/>
    </source>
</evidence>
<dbReference type="PANTHER" id="PTHR43767">
    <property type="entry name" value="LONG-CHAIN-FATTY-ACID--COA LIGASE"/>
    <property type="match status" value="1"/>
</dbReference>
<feature type="transmembrane region" description="Helical" evidence="2">
    <location>
        <begin position="6"/>
        <end position="25"/>
    </location>
</feature>
<dbReference type="EMBL" id="SJPM01000002">
    <property type="protein sequence ID" value="TWU01420.1"/>
    <property type="molecule type" value="Genomic_DNA"/>
</dbReference>
<name>A0A5C6AP08_9BACT</name>
<keyword evidence="2" id="KW-0812">Transmembrane</keyword>
<dbReference type="InterPro" id="IPR050237">
    <property type="entry name" value="ATP-dep_AMP-bd_enzyme"/>
</dbReference>
<dbReference type="PROSITE" id="PS00455">
    <property type="entry name" value="AMP_BINDING"/>
    <property type="match status" value="1"/>
</dbReference>
<dbReference type="SUPFAM" id="SSF69593">
    <property type="entry name" value="Glycerol-3-phosphate (1)-acyltransferase"/>
    <property type="match status" value="1"/>
</dbReference>
<dbReference type="InterPro" id="IPR045851">
    <property type="entry name" value="AMP-bd_C_sf"/>
</dbReference>
<gene>
    <name evidence="4" type="primary">aas</name>
    <name evidence="4" type="ORF">Pla100_11470</name>
</gene>
<reference evidence="4 5" key="1">
    <citation type="submission" date="2019-02" db="EMBL/GenBank/DDBJ databases">
        <title>Deep-cultivation of Planctomycetes and their phenomic and genomic characterization uncovers novel biology.</title>
        <authorList>
            <person name="Wiegand S."/>
            <person name="Jogler M."/>
            <person name="Boedeker C."/>
            <person name="Pinto D."/>
            <person name="Vollmers J."/>
            <person name="Rivas-Marin E."/>
            <person name="Kohn T."/>
            <person name="Peeters S.H."/>
            <person name="Heuer A."/>
            <person name="Rast P."/>
            <person name="Oberbeckmann S."/>
            <person name="Bunk B."/>
            <person name="Jeske O."/>
            <person name="Meyerdierks A."/>
            <person name="Storesund J.E."/>
            <person name="Kallscheuer N."/>
            <person name="Luecker S."/>
            <person name="Lage O.M."/>
            <person name="Pohl T."/>
            <person name="Merkel B.J."/>
            <person name="Hornburger P."/>
            <person name="Mueller R.-W."/>
            <person name="Bruemmer F."/>
            <person name="Labrenz M."/>
            <person name="Spormann A.M."/>
            <person name="Op Den Camp H."/>
            <person name="Overmann J."/>
            <person name="Amann R."/>
            <person name="Jetten M.S.M."/>
            <person name="Mascher T."/>
            <person name="Medema M.H."/>
            <person name="Devos D.P."/>
            <person name="Kaster A.-K."/>
            <person name="Ovreas L."/>
            <person name="Rohde M."/>
            <person name="Galperin M.Y."/>
            <person name="Jogler C."/>
        </authorList>
    </citation>
    <scope>NUCLEOTIDE SEQUENCE [LARGE SCALE GENOMIC DNA]</scope>
    <source>
        <strain evidence="4 5">Pla100</strain>
    </source>
</reference>
<feature type="region of interest" description="Disordered" evidence="1">
    <location>
        <begin position="557"/>
        <end position="588"/>
    </location>
</feature>
<dbReference type="AlphaFoldDB" id="A0A5C6AP08"/>
<accession>A0A5C6AP08</accession>
<keyword evidence="2" id="KW-1133">Transmembrane helix</keyword>
<dbReference type="SUPFAM" id="SSF56801">
    <property type="entry name" value="Acetyl-CoA synthetase-like"/>
    <property type="match status" value="1"/>
</dbReference>
<dbReference type="Proteomes" id="UP000316213">
    <property type="component" value="Unassembled WGS sequence"/>
</dbReference>
<keyword evidence="5" id="KW-1185">Reference proteome</keyword>
<dbReference type="Pfam" id="PF01553">
    <property type="entry name" value="Acyltransferase"/>
    <property type="match status" value="1"/>
</dbReference>
<feature type="domain" description="Phospholipid/glycerol acyltransferase" evidence="3">
    <location>
        <begin position="58"/>
        <end position="171"/>
    </location>
</feature>
<dbReference type="RefSeq" id="WP_146576727.1">
    <property type="nucleotide sequence ID" value="NZ_SJPM01000002.1"/>
</dbReference>
<dbReference type="InterPro" id="IPR020845">
    <property type="entry name" value="AMP-binding_CS"/>
</dbReference>
<keyword evidence="2" id="KW-0472">Membrane</keyword>
<evidence type="ECO:0000313" key="5">
    <source>
        <dbReference type="Proteomes" id="UP000316213"/>
    </source>
</evidence>